<dbReference type="NCBIfam" id="TIGR00128">
    <property type="entry name" value="fabD"/>
    <property type="match status" value="1"/>
</dbReference>
<dbReference type="PANTHER" id="PTHR42681">
    <property type="entry name" value="MALONYL-COA-ACYL CARRIER PROTEIN TRANSACYLASE, MITOCHONDRIAL"/>
    <property type="match status" value="1"/>
</dbReference>
<organism evidence="7 8">
    <name type="scientific">Aequoribacter fuscus</name>
    <dbReference type="NCBI Taxonomy" id="2518989"/>
    <lineage>
        <taxon>Bacteria</taxon>
        <taxon>Pseudomonadati</taxon>
        <taxon>Pseudomonadota</taxon>
        <taxon>Gammaproteobacteria</taxon>
        <taxon>Cellvibrionales</taxon>
        <taxon>Halieaceae</taxon>
        <taxon>Aequoribacter</taxon>
    </lineage>
</organism>
<dbReference type="OrthoDB" id="9808564at2"/>
<dbReference type="GO" id="GO:0006633">
    <property type="term" value="P:fatty acid biosynthetic process"/>
    <property type="evidence" value="ECO:0007669"/>
    <property type="project" value="TreeGrafter"/>
</dbReference>
<dbReference type="AlphaFoldDB" id="F3L170"/>
<dbReference type="SUPFAM" id="SSF55048">
    <property type="entry name" value="Probable ACP-binding domain of malonyl-CoA ACP transacylase"/>
    <property type="match status" value="1"/>
</dbReference>
<dbReference type="RefSeq" id="WP_009575460.1">
    <property type="nucleotide sequence ID" value="NZ_AEIG01000026.1"/>
</dbReference>
<dbReference type="InterPro" id="IPR024925">
    <property type="entry name" value="Malonyl_CoA-ACP_transAc"/>
</dbReference>
<comment type="similarity">
    <text evidence="6">Belongs to the fabD family.</text>
</comment>
<dbReference type="Gene3D" id="3.30.70.250">
    <property type="entry name" value="Malonyl-CoA ACP transacylase, ACP-binding"/>
    <property type="match status" value="1"/>
</dbReference>
<dbReference type="Proteomes" id="UP000005615">
    <property type="component" value="Unassembled WGS sequence"/>
</dbReference>
<comment type="caution">
    <text evidence="7">The sequence shown here is derived from an EMBL/GenBank/DDBJ whole genome shotgun (WGS) entry which is preliminary data.</text>
</comment>
<keyword evidence="4 6" id="KW-0012">Acyltransferase</keyword>
<proteinExistence type="inferred from homology"/>
<dbReference type="PIRSF" id="PIRSF000446">
    <property type="entry name" value="Mct"/>
    <property type="match status" value="1"/>
</dbReference>
<evidence type="ECO:0000256" key="2">
    <source>
        <dbReference type="ARBA" id="ARBA00018953"/>
    </source>
</evidence>
<dbReference type="FunFam" id="3.30.70.250:FF:000001">
    <property type="entry name" value="Malonyl CoA-acyl carrier protein transacylase"/>
    <property type="match status" value="1"/>
</dbReference>
<dbReference type="Gene3D" id="3.40.366.10">
    <property type="entry name" value="Malonyl-Coenzyme A Acyl Carrier Protein, domain 2"/>
    <property type="match status" value="1"/>
</dbReference>
<evidence type="ECO:0000313" key="7">
    <source>
        <dbReference type="EMBL" id="EGG30015.1"/>
    </source>
</evidence>
<dbReference type="InterPro" id="IPR050858">
    <property type="entry name" value="Mal-CoA-ACP_Trans/PKS_FabD"/>
</dbReference>
<dbReference type="InterPro" id="IPR001227">
    <property type="entry name" value="Ac_transferase_dom_sf"/>
</dbReference>
<evidence type="ECO:0000256" key="3">
    <source>
        <dbReference type="ARBA" id="ARBA00022679"/>
    </source>
</evidence>
<dbReference type="EMBL" id="AEIG01000026">
    <property type="protein sequence ID" value="EGG30015.1"/>
    <property type="molecule type" value="Genomic_DNA"/>
</dbReference>
<comment type="catalytic activity">
    <reaction evidence="5 6">
        <text>holo-[ACP] + malonyl-CoA = malonyl-[ACP] + CoA</text>
        <dbReference type="Rhea" id="RHEA:41792"/>
        <dbReference type="Rhea" id="RHEA-COMP:9623"/>
        <dbReference type="Rhea" id="RHEA-COMP:9685"/>
        <dbReference type="ChEBI" id="CHEBI:57287"/>
        <dbReference type="ChEBI" id="CHEBI:57384"/>
        <dbReference type="ChEBI" id="CHEBI:64479"/>
        <dbReference type="ChEBI" id="CHEBI:78449"/>
        <dbReference type="EC" id="2.3.1.39"/>
    </reaction>
</comment>
<reference evidence="7 8" key="1">
    <citation type="journal article" date="2011" name="J. Bacteriol.">
        <title>Genome sequence of strain IMCC3088, a proteorhodopsin-containing marine bacterium belonging to the OM60/NOR5 clade.</title>
        <authorList>
            <person name="Jang Y."/>
            <person name="Oh H.M."/>
            <person name="Kang I."/>
            <person name="Lee K."/>
            <person name="Yang S.J."/>
            <person name="Cho J.C."/>
        </authorList>
    </citation>
    <scope>NUCLEOTIDE SEQUENCE [LARGE SCALE GENOMIC DNA]</scope>
    <source>
        <strain evidence="7 8">IMCC3088</strain>
    </source>
</reference>
<name>F3L170_9GAMM</name>
<dbReference type="GO" id="GO:0005829">
    <property type="term" value="C:cytosol"/>
    <property type="evidence" value="ECO:0007669"/>
    <property type="project" value="TreeGrafter"/>
</dbReference>
<evidence type="ECO:0000313" key="8">
    <source>
        <dbReference type="Proteomes" id="UP000005615"/>
    </source>
</evidence>
<dbReference type="Pfam" id="PF00698">
    <property type="entry name" value="Acyl_transf_1"/>
    <property type="match status" value="1"/>
</dbReference>
<dbReference type="PANTHER" id="PTHR42681:SF1">
    <property type="entry name" value="MALONYL-COA-ACYL CARRIER PROTEIN TRANSACYLASE, MITOCHONDRIAL"/>
    <property type="match status" value="1"/>
</dbReference>
<dbReference type="eggNOG" id="COG0331">
    <property type="taxonomic scope" value="Bacteria"/>
</dbReference>
<dbReference type="InterPro" id="IPR016035">
    <property type="entry name" value="Acyl_Trfase/lysoPLipase"/>
</dbReference>
<dbReference type="InterPro" id="IPR016036">
    <property type="entry name" value="Malonyl_transacylase_ACP-bd"/>
</dbReference>
<evidence type="ECO:0000256" key="6">
    <source>
        <dbReference type="PIRNR" id="PIRNR000446"/>
    </source>
</evidence>
<dbReference type="InterPro" id="IPR004410">
    <property type="entry name" value="Malonyl_CoA-ACP_transAc_FabD"/>
</dbReference>
<accession>F3L170</accession>
<keyword evidence="8" id="KW-1185">Reference proteome</keyword>
<dbReference type="InterPro" id="IPR014043">
    <property type="entry name" value="Acyl_transferase_dom"/>
</dbReference>
<dbReference type="GO" id="GO:0004314">
    <property type="term" value="F:[acyl-carrier-protein] S-malonyltransferase activity"/>
    <property type="evidence" value="ECO:0007669"/>
    <property type="project" value="UniProtKB-EC"/>
</dbReference>
<dbReference type="EC" id="2.3.1.39" evidence="1 6"/>
<dbReference type="SUPFAM" id="SSF52151">
    <property type="entry name" value="FabD/lysophospholipase-like"/>
    <property type="match status" value="1"/>
</dbReference>
<dbReference type="STRING" id="2518989.IMCC3088_1162"/>
<sequence>MTTLTAFVFPGQGSQAPQMLADYYQQSSIFKDTFVEASDALGFDLWDLIASGDQETLSLTANTQPVLLAASVAIYRVYESMCGVKPALMSGHSLGEFSALTAAGSIALADAVRLVRRRGELMQAAVPAGVGAMGAVIGLDDHVIVETCQQVASDTGLVVEAVNFNAPGQVVIAGHKEGVAAAETALKGAGAKRIMPLPVSAPFHTSLMEAAAQALGESLAAIEIHSPAVGVVHNVSAETEDDPAVIRELLVKQLYSPVRWTQCVQSMATKGVQCLVECGPGKVLSGLGKRIDKNLACVSLSSYEALETYAAEVHA</sequence>
<dbReference type="SMART" id="SM00827">
    <property type="entry name" value="PKS_AT"/>
    <property type="match status" value="1"/>
</dbReference>
<evidence type="ECO:0000256" key="5">
    <source>
        <dbReference type="ARBA" id="ARBA00048462"/>
    </source>
</evidence>
<evidence type="ECO:0000256" key="1">
    <source>
        <dbReference type="ARBA" id="ARBA00013258"/>
    </source>
</evidence>
<gene>
    <name evidence="7" type="ORF">IMCC3088_1162</name>
</gene>
<keyword evidence="3 6" id="KW-0808">Transferase</keyword>
<evidence type="ECO:0000256" key="4">
    <source>
        <dbReference type="ARBA" id="ARBA00023315"/>
    </source>
</evidence>
<protein>
    <recommendedName>
        <fullName evidence="2 6">Malonyl CoA-acyl carrier protein transacylase</fullName>
        <ecNumber evidence="1 6">2.3.1.39</ecNumber>
    </recommendedName>
</protein>